<dbReference type="SUPFAM" id="SSF48695">
    <property type="entry name" value="Multiheme cytochromes"/>
    <property type="match status" value="1"/>
</dbReference>
<dbReference type="GO" id="GO:0009055">
    <property type="term" value="F:electron transfer activity"/>
    <property type="evidence" value="ECO:0007669"/>
    <property type="project" value="TreeGrafter"/>
</dbReference>
<keyword evidence="9 12" id="KW-1133">Transmembrane helix</keyword>
<keyword evidence="10" id="KW-0408">Iron</keyword>
<keyword evidence="4" id="KW-1003">Cell membrane</keyword>
<keyword evidence="5" id="KW-0349">Heme</keyword>
<evidence type="ECO:0000256" key="10">
    <source>
        <dbReference type="ARBA" id="ARBA00023004"/>
    </source>
</evidence>
<keyword evidence="3" id="KW-0813">Transport</keyword>
<evidence type="ECO:0000256" key="7">
    <source>
        <dbReference type="ARBA" id="ARBA00022723"/>
    </source>
</evidence>
<keyword evidence="7" id="KW-0479">Metal-binding</keyword>
<dbReference type="Gene3D" id="1.10.3820.10">
    <property type="entry name" value="Di-heme elbow motif domain"/>
    <property type="match status" value="1"/>
</dbReference>
<evidence type="ECO:0000256" key="12">
    <source>
        <dbReference type="SAM" id="Phobius"/>
    </source>
</evidence>
<dbReference type="InterPro" id="IPR051174">
    <property type="entry name" value="Cytochrome_c-type_ET"/>
</dbReference>
<dbReference type="GO" id="GO:0009061">
    <property type="term" value="P:anaerobic respiration"/>
    <property type="evidence" value="ECO:0007669"/>
    <property type="project" value="TreeGrafter"/>
</dbReference>
<evidence type="ECO:0000256" key="8">
    <source>
        <dbReference type="ARBA" id="ARBA00022982"/>
    </source>
</evidence>
<keyword evidence="11 12" id="KW-0472">Membrane</keyword>
<evidence type="ECO:0000313" key="15">
    <source>
        <dbReference type="Proteomes" id="UP000648239"/>
    </source>
</evidence>
<dbReference type="InterPro" id="IPR005126">
    <property type="entry name" value="NapC/NirT_cyt_c_N"/>
</dbReference>
<protein>
    <submittedName>
        <fullName evidence="14">NapC/NirT family cytochrome c</fullName>
    </submittedName>
</protein>
<dbReference type="InterPro" id="IPR038266">
    <property type="entry name" value="NapC/NirT_cytc_sf"/>
</dbReference>
<evidence type="ECO:0000256" key="3">
    <source>
        <dbReference type="ARBA" id="ARBA00022448"/>
    </source>
</evidence>
<comment type="caution">
    <text evidence="14">The sequence shown here is derived from an EMBL/GenBank/DDBJ whole genome shotgun (WGS) entry which is preliminary data.</text>
</comment>
<evidence type="ECO:0000259" key="13">
    <source>
        <dbReference type="Pfam" id="PF03264"/>
    </source>
</evidence>
<dbReference type="GO" id="GO:0005886">
    <property type="term" value="C:plasma membrane"/>
    <property type="evidence" value="ECO:0007669"/>
    <property type="project" value="UniProtKB-SubCell"/>
</dbReference>
<feature type="transmembrane region" description="Helical" evidence="12">
    <location>
        <begin position="101"/>
        <end position="120"/>
    </location>
</feature>
<dbReference type="AlphaFoldDB" id="A0A8J6Y7Q4"/>
<dbReference type="PANTHER" id="PTHR30333">
    <property type="entry name" value="CYTOCHROME C-TYPE PROTEIN"/>
    <property type="match status" value="1"/>
</dbReference>
<dbReference type="Proteomes" id="UP000648239">
    <property type="component" value="Unassembled WGS sequence"/>
</dbReference>
<sequence>MSRLMWSLTRHPVGLVGSGMAIIAGILLVFFLGLELSGYEGGPYLGILTFMVIPIVFVLGLVLMPLGLFLQRRKAKKEGREPGSARMPVLDLNLDHHRRRLLFIIGVSVVNLSLLAVVTFKGVHYMESSEFCGTTCHTVMNPEYSTYQQSPHAQVGCVDCHIGSGAGWFVKSKLSGSWQVVSVALDLYPRPIPTPVHNLRPARDTCEECHWPTKFLGERLKVIPHFASDETNTESSTVLLLKVGGAEGHRAQGIHWHVDPGNQIRYRADEGRHEIYDVELTLPDGEKRLYTPAGGVPEDAGEWREFDCLDCHNRPSHIYRFPSSELDNAMAEGVVDPGLPFIKREGLRVLEQEYASHEEATLEIDSRLRGYYAENHPDVLATQEEAIGRAIERLTKIYTTNVHPAMNITWGTYLNHLGHEDSPGCFRCHNDEHETEDGLVISQDCETCHTLLAMEEEDPEILQMLRP</sequence>
<feature type="transmembrane region" description="Helical" evidence="12">
    <location>
        <begin position="44"/>
        <end position="70"/>
    </location>
</feature>
<evidence type="ECO:0000256" key="1">
    <source>
        <dbReference type="ARBA" id="ARBA00004236"/>
    </source>
</evidence>
<gene>
    <name evidence="14" type="ORF">IFK94_12150</name>
</gene>
<reference evidence="14 15" key="1">
    <citation type="submission" date="2020-08" db="EMBL/GenBank/DDBJ databases">
        <title>Acidobacteriota in marine sediments use diverse sulfur dissimilation pathways.</title>
        <authorList>
            <person name="Wasmund K."/>
        </authorList>
    </citation>
    <scope>NUCLEOTIDE SEQUENCE [LARGE SCALE GENOMIC DNA]</scope>
    <source>
        <strain evidence="14">MAG AM4</strain>
    </source>
</reference>
<name>A0A8J6Y7Q4_9BACT</name>
<dbReference type="EMBL" id="JACXWD010000047">
    <property type="protein sequence ID" value="MBD3868870.1"/>
    <property type="molecule type" value="Genomic_DNA"/>
</dbReference>
<feature type="domain" description="NapC/NirT cytochrome c N-terminal" evidence="13">
    <location>
        <begin position="100"/>
        <end position="182"/>
    </location>
</feature>
<evidence type="ECO:0000256" key="5">
    <source>
        <dbReference type="ARBA" id="ARBA00022617"/>
    </source>
</evidence>
<evidence type="ECO:0000256" key="6">
    <source>
        <dbReference type="ARBA" id="ARBA00022692"/>
    </source>
</evidence>
<organism evidence="14 15">
    <name type="scientific">Candidatus Polarisedimenticola svalbardensis</name>
    <dbReference type="NCBI Taxonomy" id="2886004"/>
    <lineage>
        <taxon>Bacteria</taxon>
        <taxon>Pseudomonadati</taxon>
        <taxon>Acidobacteriota</taxon>
        <taxon>Candidatus Polarisedimenticolia</taxon>
        <taxon>Candidatus Polarisedimenticolales</taxon>
        <taxon>Candidatus Polarisedimenticolaceae</taxon>
        <taxon>Candidatus Polarisedimenticola</taxon>
    </lineage>
</organism>
<comment type="subcellular location">
    <subcellularLocation>
        <location evidence="1">Cell membrane</location>
    </subcellularLocation>
</comment>
<proteinExistence type="inferred from homology"/>
<keyword evidence="8" id="KW-0249">Electron transport</keyword>
<dbReference type="GO" id="GO:0046872">
    <property type="term" value="F:metal ion binding"/>
    <property type="evidence" value="ECO:0007669"/>
    <property type="project" value="UniProtKB-KW"/>
</dbReference>
<feature type="transmembrane region" description="Helical" evidence="12">
    <location>
        <begin position="12"/>
        <end position="32"/>
    </location>
</feature>
<dbReference type="Pfam" id="PF03264">
    <property type="entry name" value="Cytochrom_NNT"/>
    <property type="match status" value="1"/>
</dbReference>
<dbReference type="PANTHER" id="PTHR30333:SF1">
    <property type="entry name" value="CYTOCHROME C-TYPE PROTEIN NAPC"/>
    <property type="match status" value="1"/>
</dbReference>
<keyword evidence="6 12" id="KW-0812">Transmembrane</keyword>
<comment type="similarity">
    <text evidence="2">Belongs to the NapC/NirT/NrfH family.</text>
</comment>
<dbReference type="InterPro" id="IPR036280">
    <property type="entry name" value="Multihaem_cyt_sf"/>
</dbReference>
<evidence type="ECO:0000256" key="9">
    <source>
        <dbReference type="ARBA" id="ARBA00022989"/>
    </source>
</evidence>
<accession>A0A8J6Y7Q4</accession>
<evidence type="ECO:0000256" key="4">
    <source>
        <dbReference type="ARBA" id="ARBA00022475"/>
    </source>
</evidence>
<evidence type="ECO:0000256" key="11">
    <source>
        <dbReference type="ARBA" id="ARBA00023136"/>
    </source>
</evidence>
<evidence type="ECO:0000313" key="14">
    <source>
        <dbReference type="EMBL" id="MBD3868870.1"/>
    </source>
</evidence>
<evidence type="ECO:0000256" key="2">
    <source>
        <dbReference type="ARBA" id="ARBA00007395"/>
    </source>
</evidence>